<dbReference type="Pfam" id="PF00075">
    <property type="entry name" value="RNase_H"/>
    <property type="match status" value="1"/>
</dbReference>
<dbReference type="CDD" id="cd01650">
    <property type="entry name" value="RT_nLTR_like"/>
    <property type="match status" value="1"/>
</dbReference>
<dbReference type="GO" id="GO:0003964">
    <property type="term" value="F:RNA-directed DNA polymerase activity"/>
    <property type="evidence" value="ECO:0007669"/>
    <property type="project" value="UniProtKB-KW"/>
</dbReference>
<dbReference type="InterPro" id="IPR036397">
    <property type="entry name" value="RNaseH_sf"/>
</dbReference>
<evidence type="ECO:0000313" key="5">
    <source>
        <dbReference type="Proteomes" id="UP000830375"/>
    </source>
</evidence>
<gene>
    <name evidence="4" type="ORF">H4Q32_002894</name>
</gene>
<dbReference type="PROSITE" id="PS50878">
    <property type="entry name" value="RT_POL"/>
    <property type="match status" value="1"/>
</dbReference>
<dbReference type="CDD" id="cd09276">
    <property type="entry name" value="Rnase_HI_RT_non_LTR"/>
    <property type="match status" value="1"/>
</dbReference>
<keyword evidence="1" id="KW-0732">Signal</keyword>
<evidence type="ECO:0000256" key="1">
    <source>
        <dbReference type="SAM" id="SignalP"/>
    </source>
</evidence>
<dbReference type="InterPro" id="IPR043502">
    <property type="entry name" value="DNA/RNA_pol_sf"/>
</dbReference>
<sequence length="1255" mass="145268">MGWIIIMVLSILQWNARSLIANGQEFKKYIDDLADKPNVICIQETWMKPQLDFSINGYNVVRRDREFGRGGGIATFIQNGMKYKVEQINLNFESIRSKIWTKRGCIDIINYYNPCGKLSQSILEEVVGLQQNSVIWCGDFNSHNSLWGSKSTDANGLLIEEFIDDKYLVCINNGEGTRYNNIHNTEAVLDLTFVSSSIAGISTWGVLKDNTVGSDHYPIIIKVGTEICFEKENGIPRWKLENVNWEAFKEICEKRFVTLREENQRDIDVFNNKLVNEIIQSAEGIIPKSRGVRRSKSVPWWNNECKEVIKARNKTFRKLKKHHSMEALILYKRAQAKVRKTIKIQKRTFWRQYCCSIGREVQLSDVWGMIRAMGGIRKNYELPVMSNRDKTAVSNQEKAELLVQTFLRVHSSDNLAVEARQSRNRTLMEFPNILQKDEVSENPLDLPLNMFELKRAIISARQTTPGKDGVCYKMLAHMTENTLEIILILFNQIWDTGQLPSIWKQAIIIPILKPGKDPSDPSSYRPIALTSHLCKIMERIITERITYFLESRYLLSPYQSGFRKGRNTMDSVLCLESDIRKAQTNKEVVIAVFFDVEKAYDMLWKEGLLIKLKSLGINGRTYNWVMDFLFNRKIQVRVGEEYSRVYTVENGTPQGSVCSPLLFNIMINDIFSQVEQNIGKSLYADDGALWIRGRNIPYINKKMQAAIDEVEKWTNKWGFKLSIAKTQVICFSRRHKISPLSLYLYRQQLEQVKVVRFLGVWFDEKLTWKVHLNKVKDKCKKVINMLRCLSGQEWGASRTSLQSIYWALMRSVLDYGCIAYMSAAESNLRELDVLQAQALRICSGAFKSSPVSSMQVEMGEMPLRIRRIKLMMAYWVSLQGQNGKHPVKSILKECWEHNETNYTSFGWIGDAKARNVGLHQLQYSNTVPLSPIPPWLFPLPAVDLRIQQELKDNSNNIPIWYIVQKYFEEHFPQSQVIFTDGSKDPETGCAGAAVYVPMCEFYIKKRVTNHLSVYTTELLAIILALNWIEEMEINNSVIASDSFSALESIKSGRSSARMDIVYNIFCKMYDLKVKGISTQFIWVPAHTGVEGNEKVDILAKQSLRIKEIDLCIPLSKAEAKVYIRKYTQSVWQMYWDDHETGRHLYNIQKSVDAGRIGSRNRREENIITRLRIGHTGLNSTLYRIGKHPTGECRHCNQQETVEHVLLQCTKYSNERYRLFQSMKRQIIMTFLYLVYWGKQLIRYMMILLSLYKNVN</sequence>
<feature type="domain" description="Reverse transcriptase" evidence="2">
    <location>
        <begin position="492"/>
        <end position="762"/>
    </location>
</feature>
<feature type="chain" id="PRO_5046969816" evidence="1">
    <location>
        <begin position="19"/>
        <end position="1255"/>
    </location>
</feature>
<dbReference type="InterPro" id="IPR000477">
    <property type="entry name" value="RT_dom"/>
</dbReference>
<dbReference type="SUPFAM" id="SSF56672">
    <property type="entry name" value="DNA/RNA polymerases"/>
    <property type="match status" value="1"/>
</dbReference>
<dbReference type="InterPro" id="IPR036691">
    <property type="entry name" value="Endo/exonu/phosph_ase_sf"/>
</dbReference>
<evidence type="ECO:0000259" key="2">
    <source>
        <dbReference type="PROSITE" id="PS50878"/>
    </source>
</evidence>
<dbReference type="PANTHER" id="PTHR36688:SF2">
    <property type="entry name" value="ENDONUCLEASE_EXONUCLEASE_PHOSPHATASE DOMAIN-CONTAINING PROTEIN"/>
    <property type="match status" value="1"/>
</dbReference>
<dbReference type="Proteomes" id="UP000830375">
    <property type="component" value="Unassembled WGS sequence"/>
</dbReference>
<proteinExistence type="predicted"/>
<name>A0ABQ8MP66_LABRO</name>
<reference evidence="4 5" key="1">
    <citation type="submission" date="2022-01" db="EMBL/GenBank/DDBJ databases">
        <title>A high-quality chromosome-level genome assembly of rohu carp, Labeo rohita.</title>
        <authorList>
            <person name="Arick M.A. II"/>
            <person name="Hsu C.-Y."/>
            <person name="Magbanua Z."/>
            <person name="Pechanova O."/>
            <person name="Grover C."/>
            <person name="Miller E."/>
            <person name="Thrash A."/>
            <person name="Ezzel L."/>
            <person name="Alam S."/>
            <person name="Benzie J."/>
            <person name="Hamilton M."/>
            <person name="Karsi A."/>
            <person name="Lawrence M.L."/>
            <person name="Peterson D.G."/>
        </authorList>
    </citation>
    <scope>NUCLEOTIDE SEQUENCE [LARGE SCALE GENOMIC DNA]</scope>
    <source>
        <strain evidence="5">BAU-BD-2019</strain>
        <tissue evidence="4">Blood</tissue>
    </source>
</reference>
<dbReference type="PANTHER" id="PTHR36688">
    <property type="entry name" value="ENDO/EXONUCLEASE/PHOSPHATASE DOMAIN-CONTAINING PROTEIN"/>
    <property type="match status" value="1"/>
</dbReference>
<keyword evidence="4" id="KW-0548">Nucleotidyltransferase</keyword>
<dbReference type="Pfam" id="PF00078">
    <property type="entry name" value="RVT_1"/>
    <property type="match status" value="1"/>
</dbReference>
<dbReference type="PROSITE" id="PS50879">
    <property type="entry name" value="RNASE_H_1"/>
    <property type="match status" value="1"/>
</dbReference>
<dbReference type="Gene3D" id="3.30.420.10">
    <property type="entry name" value="Ribonuclease H-like superfamily/Ribonuclease H"/>
    <property type="match status" value="1"/>
</dbReference>
<dbReference type="Pfam" id="PF14529">
    <property type="entry name" value="Exo_endo_phos_2"/>
    <property type="match status" value="1"/>
</dbReference>
<dbReference type="SUPFAM" id="SSF56219">
    <property type="entry name" value="DNase I-like"/>
    <property type="match status" value="1"/>
</dbReference>
<dbReference type="SUPFAM" id="SSF53098">
    <property type="entry name" value="Ribonuclease H-like"/>
    <property type="match status" value="1"/>
</dbReference>
<comment type="caution">
    <text evidence="4">The sequence shown here is derived from an EMBL/GenBank/DDBJ whole genome shotgun (WGS) entry which is preliminary data.</text>
</comment>
<feature type="domain" description="RNase H type-1" evidence="3">
    <location>
        <begin position="971"/>
        <end position="1104"/>
    </location>
</feature>
<dbReference type="InterPro" id="IPR002156">
    <property type="entry name" value="RNaseH_domain"/>
</dbReference>
<keyword evidence="5" id="KW-1185">Reference proteome</keyword>
<evidence type="ECO:0000259" key="3">
    <source>
        <dbReference type="PROSITE" id="PS50879"/>
    </source>
</evidence>
<dbReference type="InterPro" id="IPR052560">
    <property type="entry name" value="RdDP_mobile_element"/>
</dbReference>
<dbReference type="InterPro" id="IPR012337">
    <property type="entry name" value="RNaseH-like_sf"/>
</dbReference>
<dbReference type="InterPro" id="IPR005135">
    <property type="entry name" value="Endo/exonuclease/phosphatase"/>
</dbReference>
<dbReference type="Gene3D" id="3.60.10.10">
    <property type="entry name" value="Endonuclease/exonuclease/phosphatase"/>
    <property type="match status" value="1"/>
</dbReference>
<organism evidence="4 5">
    <name type="scientific">Labeo rohita</name>
    <name type="common">Indian major carp</name>
    <name type="synonym">Cyprinus rohita</name>
    <dbReference type="NCBI Taxonomy" id="84645"/>
    <lineage>
        <taxon>Eukaryota</taxon>
        <taxon>Metazoa</taxon>
        <taxon>Chordata</taxon>
        <taxon>Craniata</taxon>
        <taxon>Vertebrata</taxon>
        <taxon>Euteleostomi</taxon>
        <taxon>Actinopterygii</taxon>
        <taxon>Neopterygii</taxon>
        <taxon>Teleostei</taxon>
        <taxon>Ostariophysi</taxon>
        <taxon>Cypriniformes</taxon>
        <taxon>Cyprinidae</taxon>
        <taxon>Labeoninae</taxon>
        <taxon>Labeonini</taxon>
        <taxon>Labeo</taxon>
    </lineage>
</organism>
<evidence type="ECO:0000313" key="4">
    <source>
        <dbReference type="EMBL" id="KAI2664641.1"/>
    </source>
</evidence>
<dbReference type="EMBL" id="JACTAM010000005">
    <property type="protein sequence ID" value="KAI2664641.1"/>
    <property type="molecule type" value="Genomic_DNA"/>
</dbReference>
<feature type="signal peptide" evidence="1">
    <location>
        <begin position="1"/>
        <end position="18"/>
    </location>
</feature>
<keyword evidence="4" id="KW-0808">Transferase</keyword>
<protein>
    <submittedName>
        <fullName evidence="4">RNA-directed DNA polymerase from mobile element jockey</fullName>
    </submittedName>
</protein>
<accession>A0ABQ8MP66</accession>
<keyword evidence="4" id="KW-0695">RNA-directed DNA polymerase</keyword>